<organism evidence="2 3">
    <name type="scientific">Kitasatospora xanthocidica</name>
    <dbReference type="NCBI Taxonomy" id="83382"/>
    <lineage>
        <taxon>Bacteria</taxon>
        <taxon>Bacillati</taxon>
        <taxon>Actinomycetota</taxon>
        <taxon>Actinomycetes</taxon>
        <taxon>Kitasatosporales</taxon>
        <taxon>Streptomycetaceae</taxon>
        <taxon>Kitasatospora</taxon>
    </lineage>
</organism>
<name>A0A372ZQ05_9ACTN</name>
<keyword evidence="3" id="KW-1185">Reference proteome</keyword>
<dbReference type="InterPro" id="IPR003737">
    <property type="entry name" value="GlcNAc_PI_deacetylase-related"/>
</dbReference>
<dbReference type="GO" id="GO:0016137">
    <property type="term" value="P:glycoside metabolic process"/>
    <property type="evidence" value="ECO:0007669"/>
    <property type="project" value="UniProtKB-ARBA"/>
</dbReference>
<dbReference type="EMBL" id="QVIG01000001">
    <property type="protein sequence ID" value="RGD57317.1"/>
    <property type="molecule type" value="Genomic_DNA"/>
</dbReference>
<keyword evidence="1" id="KW-0862">Zinc</keyword>
<dbReference type="RefSeq" id="WP_117486118.1">
    <property type="nucleotide sequence ID" value="NZ_QVIG01000001.1"/>
</dbReference>
<dbReference type="SUPFAM" id="SSF102588">
    <property type="entry name" value="LmbE-like"/>
    <property type="match status" value="1"/>
</dbReference>
<accession>A0A372ZQ05</accession>
<evidence type="ECO:0000313" key="2">
    <source>
        <dbReference type="EMBL" id="RGD57317.1"/>
    </source>
</evidence>
<dbReference type="Pfam" id="PF02585">
    <property type="entry name" value="PIG-L"/>
    <property type="match status" value="1"/>
</dbReference>
<sequence>MADRHFLHRFDSSAATGDGGPGYGPARWGRQEAAMVDSGGAGLSRRRVLTAGALAGATLLGTGLSGGRASAASAPAIFYSPHQDDEALGLAGSILEHKAAGRPVYLVLVTRGENDGLARRMNTDPCPMTTEDRRHPCVARGHHGLNWPTIPASASDSVIVPARTAEFMASAARLGVDKVINLKLPDSAWGGDDAFKKFTSTVKSEIASIADQYPGASHKFTAGWLEVSATHKAITDAAVQLAREGKLTDVRFNFVYAYDHELPDRSRGAAYVLNIPDAHMKTKLKAIACYNSWDPSKKLYALGYHSAPDKLEGAAADPHEYVFALPNNKYQYGDIGLENGPYGAKPQWGWS</sequence>
<dbReference type="InterPro" id="IPR006311">
    <property type="entry name" value="TAT_signal"/>
</dbReference>
<dbReference type="PROSITE" id="PS51318">
    <property type="entry name" value="TAT"/>
    <property type="match status" value="1"/>
</dbReference>
<protein>
    <submittedName>
        <fullName evidence="2">PIG-L family deacetylase</fullName>
    </submittedName>
</protein>
<dbReference type="Gene3D" id="3.40.50.10320">
    <property type="entry name" value="LmbE-like"/>
    <property type="match status" value="1"/>
</dbReference>
<comment type="caution">
    <text evidence="2">The sequence shown here is derived from an EMBL/GenBank/DDBJ whole genome shotgun (WGS) entry which is preliminary data.</text>
</comment>
<evidence type="ECO:0000313" key="3">
    <source>
        <dbReference type="Proteomes" id="UP000263377"/>
    </source>
</evidence>
<dbReference type="InterPro" id="IPR024078">
    <property type="entry name" value="LmbE-like_dom_sf"/>
</dbReference>
<gene>
    <name evidence="2" type="ORF">DR950_05490</name>
</gene>
<dbReference type="AlphaFoldDB" id="A0A372ZQ05"/>
<reference evidence="2 3" key="1">
    <citation type="submission" date="2018-08" db="EMBL/GenBank/DDBJ databases">
        <title>Diversity &amp; Physiological Properties of Lignin-Decomposing Actinobacteria from Soil.</title>
        <authorList>
            <person name="Roh S.G."/>
            <person name="Kim S.B."/>
        </authorList>
    </citation>
    <scope>NUCLEOTIDE SEQUENCE [LARGE SCALE GENOMIC DNA]</scope>
    <source>
        <strain evidence="2 3">MMS17-GH009</strain>
    </source>
</reference>
<proteinExistence type="predicted"/>
<dbReference type="Proteomes" id="UP000263377">
    <property type="component" value="Unassembled WGS sequence"/>
</dbReference>
<evidence type="ECO:0000256" key="1">
    <source>
        <dbReference type="ARBA" id="ARBA00022833"/>
    </source>
</evidence>